<evidence type="ECO:0000313" key="3">
    <source>
        <dbReference type="WBParaSite" id="L893_g3669.t1"/>
    </source>
</evidence>
<evidence type="ECO:0000313" key="2">
    <source>
        <dbReference type="Proteomes" id="UP000095287"/>
    </source>
</evidence>
<reference evidence="3" key="1">
    <citation type="submission" date="2016-11" db="UniProtKB">
        <authorList>
            <consortium name="WormBaseParasite"/>
        </authorList>
    </citation>
    <scope>IDENTIFICATION</scope>
</reference>
<keyword evidence="2" id="KW-1185">Reference proteome</keyword>
<dbReference type="Proteomes" id="UP000095287">
    <property type="component" value="Unplaced"/>
</dbReference>
<sequence>MALALFACGLSAVLKGVYRTDQLPSSSIAAVREVAPGHLDQQWPPPPILRSCKRSYPGTFFPSFTHICIGFRYESEEDDFLREIESIKCVDTDTTDDYQEDGPVLGVLCSLVSEIGELRKENRKLKHRLEAVPDRPRGMAHRVGALLDGSRQKILPRFISKRTPGSEIRTGARERLSSPPNKVGESHYSLCVTILFYCAGFFTDSWETTKMVMSQYVAKLKQTRAEGVAVKKHKPFIIVRKFIASSRLFICQQ</sequence>
<name>A0A1I8AB72_9BILA</name>
<accession>A0A1I8AB72</accession>
<feature type="chain" id="PRO_5009314489" evidence="1">
    <location>
        <begin position="20"/>
        <end position="253"/>
    </location>
</feature>
<organism evidence="2 3">
    <name type="scientific">Steinernema glaseri</name>
    <dbReference type="NCBI Taxonomy" id="37863"/>
    <lineage>
        <taxon>Eukaryota</taxon>
        <taxon>Metazoa</taxon>
        <taxon>Ecdysozoa</taxon>
        <taxon>Nematoda</taxon>
        <taxon>Chromadorea</taxon>
        <taxon>Rhabditida</taxon>
        <taxon>Tylenchina</taxon>
        <taxon>Panagrolaimomorpha</taxon>
        <taxon>Strongyloidoidea</taxon>
        <taxon>Steinernematidae</taxon>
        <taxon>Steinernema</taxon>
    </lineage>
</organism>
<dbReference type="AlphaFoldDB" id="A0A1I8AB72"/>
<dbReference type="WBParaSite" id="L893_g3669.t1">
    <property type="protein sequence ID" value="L893_g3669.t1"/>
    <property type="gene ID" value="L893_g3669"/>
</dbReference>
<feature type="signal peptide" evidence="1">
    <location>
        <begin position="1"/>
        <end position="19"/>
    </location>
</feature>
<proteinExistence type="predicted"/>
<protein>
    <submittedName>
        <fullName evidence="3">BEN domain-containing protein</fullName>
    </submittedName>
</protein>
<evidence type="ECO:0000256" key="1">
    <source>
        <dbReference type="SAM" id="SignalP"/>
    </source>
</evidence>
<keyword evidence="1" id="KW-0732">Signal</keyword>